<dbReference type="AlphaFoldDB" id="A0A1E3QV86"/>
<dbReference type="OrthoDB" id="347657at2759"/>
<dbReference type="GO" id="GO:0004674">
    <property type="term" value="F:protein serine/threonine kinase activity"/>
    <property type="evidence" value="ECO:0007669"/>
    <property type="project" value="UniProtKB-KW"/>
</dbReference>
<keyword evidence="3" id="KW-0723">Serine/threonine-protein kinase</keyword>
<dbReference type="InterPro" id="IPR000719">
    <property type="entry name" value="Prot_kinase_dom"/>
</dbReference>
<evidence type="ECO:0000256" key="6">
    <source>
        <dbReference type="ARBA" id="ARBA00022777"/>
    </source>
</evidence>
<comment type="catalytic activity">
    <reaction evidence="9">
        <text>L-seryl-[protein] + ATP = O-phospho-L-seryl-[protein] + ADP + H(+)</text>
        <dbReference type="Rhea" id="RHEA:17989"/>
        <dbReference type="Rhea" id="RHEA-COMP:9863"/>
        <dbReference type="Rhea" id="RHEA-COMP:11604"/>
        <dbReference type="ChEBI" id="CHEBI:15378"/>
        <dbReference type="ChEBI" id="CHEBI:29999"/>
        <dbReference type="ChEBI" id="CHEBI:30616"/>
        <dbReference type="ChEBI" id="CHEBI:83421"/>
        <dbReference type="ChEBI" id="CHEBI:456216"/>
        <dbReference type="EC" id="2.7.11.1"/>
    </reaction>
</comment>
<proteinExistence type="inferred from homology"/>
<dbReference type="InterPro" id="IPR008271">
    <property type="entry name" value="Ser/Thr_kinase_AS"/>
</dbReference>
<comment type="catalytic activity">
    <reaction evidence="8">
        <text>L-threonyl-[protein] + ATP = O-phospho-L-threonyl-[protein] + ADP + H(+)</text>
        <dbReference type="Rhea" id="RHEA:46608"/>
        <dbReference type="Rhea" id="RHEA-COMP:11060"/>
        <dbReference type="Rhea" id="RHEA-COMP:11605"/>
        <dbReference type="ChEBI" id="CHEBI:15378"/>
        <dbReference type="ChEBI" id="CHEBI:30013"/>
        <dbReference type="ChEBI" id="CHEBI:30616"/>
        <dbReference type="ChEBI" id="CHEBI:61977"/>
        <dbReference type="ChEBI" id="CHEBI:456216"/>
        <dbReference type="EC" id="2.7.11.1"/>
    </reaction>
</comment>
<dbReference type="Gene3D" id="3.30.200.20">
    <property type="entry name" value="Phosphorylase Kinase, domain 1"/>
    <property type="match status" value="1"/>
</dbReference>
<dbReference type="CDD" id="cd05581">
    <property type="entry name" value="STKc_PDK1"/>
    <property type="match status" value="1"/>
</dbReference>
<dbReference type="Gene3D" id="1.10.510.10">
    <property type="entry name" value="Transferase(Phosphotransferase) domain 1"/>
    <property type="match status" value="1"/>
</dbReference>
<dbReference type="STRING" id="984486.A0A1E3QV86"/>
<evidence type="ECO:0000256" key="7">
    <source>
        <dbReference type="ARBA" id="ARBA00022840"/>
    </source>
</evidence>
<evidence type="ECO:0000256" key="8">
    <source>
        <dbReference type="ARBA" id="ARBA00047899"/>
    </source>
</evidence>
<dbReference type="GO" id="GO:0005524">
    <property type="term" value="F:ATP binding"/>
    <property type="evidence" value="ECO:0007669"/>
    <property type="project" value="UniProtKB-UniRule"/>
</dbReference>
<dbReference type="EMBL" id="KV454427">
    <property type="protein sequence ID" value="ODQ81571.1"/>
    <property type="molecule type" value="Genomic_DNA"/>
</dbReference>
<organism evidence="13 14">
    <name type="scientific">Babjeviella inositovora NRRL Y-12698</name>
    <dbReference type="NCBI Taxonomy" id="984486"/>
    <lineage>
        <taxon>Eukaryota</taxon>
        <taxon>Fungi</taxon>
        <taxon>Dikarya</taxon>
        <taxon>Ascomycota</taxon>
        <taxon>Saccharomycotina</taxon>
        <taxon>Pichiomycetes</taxon>
        <taxon>Serinales incertae sedis</taxon>
        <taxon>Babjeviella</taxon>
    </lineage>
</organism>
<keyword evidence="4" id="KW-0808">Transferase</keyword>
<comment type="similarity">
    <text evidence="1">Belongs to the protein kinase superfamily. AGC Ser/Thr protein kinase family. PDPK1 subfamily.</text>
</comment>
<protein>
    <recommendedName>
        <fullName evidence="2">non-specific serine/threonine protein kinase</fullName>
        <ecNumber evidence="2">2.7.11.1</ecNumber>
    </recommendedName>
</protein>
<dbReference type="PANTHER" id="PTHR24356:SF163">
    <property type="entry name" value="3-PHOSPHOINOSITIDE-DEPENDENT PROTEIN KINASE 1-RELATED"/>
    <property type="match status" value="1"/>
</dbReference>
<reference evidence="14" key="1">
    <citation type="submission" date="2016-05" db="EMBL/GenBank/DDBJ databases">
        <title>Comparative genomics of biotechnologically important yeasts.</title>
        <authorList>
            <consortium name="DOE Joint Genome Institute"/>
            <person name="Riley R."/>
            <person name="Haridas S."/>
            <person name="Wolfe K.H."/>
            <person name="Lopes M.R."/>
            <person name="Hittinger C.T."/>
            <person name="Goker M."/>
            <person name="Salamov A."/>
            <person name="Wisecaver J."/>
            <person name="Long T.M."/>
            <person name="Aerts A.L."/>
            <person name="Barry K."/>
            <person name="Choi C."/>
            <person name="Clum A."/>
            <person name="Coughlan A.Y."/>
            <person name="Deshpande S."/>
            <person name="Douglass A.P."/>
            <person name="Hanson S.J."/>
            <person name="Klenk H.-P."/>
            <person name="Labutti K."/>
            <person name="Lapidus A."/>
            <person name="Lindquist E."/>
            <person name="Lipzen A."/>
            <person name="Meier-Kolthoff J.P."/>
            <person name="Ohm R.A."/>
            <person name="Otillar R.P."/>
            <person name="Pangilinan J."/>
            <person name="Peng Y."/>
            <person name="Rokas A."/>
            <person name="Rosa C.A."/>
            <person name="Scheuner C."/>
            <person name="Sibirny A.A."/>
            <person name="Slot J.C."/>
            <person name="Stielow J.B."/>
            <person name="Sun H."/>
            <person name="Kurtzman C.P."/>
            <person name="Blackwell M."/>
            <person name="Grigoriev I.V."/>
            <person name="Jeffries T.W."/>
        </authorList>
    </citation>
    <scope>NUCLEOTIDE SEQUENCE [LARGE SCALE GENOMIC DNA]</scope>
    <source>
        <strain evidence="14">NRRL Y-12698</strain>
    </source>
</reference>
<dbReference type="GeneID" id="30144658"/>
<feature type="compositionally biased region" description="Polar residues" evidence="11">
    <location>
        <begin position="387"/>
        <end position="398"/>
    </location>
</feature>
<dbReference type="InterPro" id="IPR057614">
    <property type="entry name" value="PH_PKH3_C"/>
</dbReference>
<evidence type="ECO:0000256" key="3">
    <source>
        <dbReference type="ARBA" id="ARBA00022527"/>
    </source>
</evidence>
<dbReference type="SUPFAM" id="SSF56112">
    <property type="entry name" value="Protein kinase-like (PK-like)"/>
    <property type="match status" value="1"/>
</dbReference>
<dbReference type="SMART" id="SM00220">
    <property type="entry name" value="S_TKc"/>
    <property type="match status" value="1"/>
</dbReference>
<evidence type="ECO:0000259" key="12">
    <source>
        <dbReference type="PROSITE" id="PS50011"/>
    </source>
</evidence>
<evidence type="ECO:0000256" key="11">
    <source>
        <dbReference type="SAM" id="MobiDB-lite"/>
    </source>
</evidence>
<keyword evidence="6" id="KW-0418">Kinase</keyword>
<dbReference type="InterPro" id="IPR039046">
    <property type="entry name" value="PDPK1"/>
</dbReference>
<keyword evidence="5 10" id="KW-0547">Nucleotide-binding</keyword>
<dbReference type="PANTHER" id="PTHR24356">
    <property type="entry name" value="SERINE/THREONINE-PROTEIN KINASE"/>
    <property type="match status" value="1"/>
</dbReference>
<feature type="domain" description="Protein kinase" evidence="12">
    <location>
        <begin position="10"/>
        <end position="281"/>
    </location>
</feature>
<dbReference type="InterPro" id="IPR011009">
    <property type="entry name" value="Kinase-like_dom_sf"/>
</dbReference>
<evidence type="ECO:0000256" key="5">
    <source>
        <dbReference type="ARBA" id="ARBA00022741"/>
    </source>
</evidence>
<accession>A0A1E3QV86</accession>
<feature type="region of interest" description="Disordered" evidence="11">
    <location>
        <begin position="502"/>
        <end position="556"/>
    </location>
</feature>
<evidence type="ECO:0000313" key="13">
    <source>
        <dbReference type="EMBL" id="ODQ81571.1"/>
    </source>
</evidence>
<dbReference type="PROSITE" id="PS50011">
    <property type="entry name" value="PROTEIN_KINASE_DOM"/>
    <property type="match status" value="1"/>
</dbReference>
<sequence>MSRKRAVKDYQFGNCIGEGSYSKVYSAVDLHNRKTYAVKVLSKKHIVKEKKIKYVNIEKHTLNRLGNHPGIVQLYYTFQDDASLYFVIDFAEYGELLTIIRKYGSLNEHITRFYMAQILDAVEFMHSKGVIHRDLKPENILVNHHLRLMITDFGAAKLVGADTDADVIAPDTTIPGDESPRASSFVGTAEYVSPELLRHNQAGFECDIWALGCILYQFILGVPPFKGKTEYLTFEKIILLDYAFPPALYVPLRIKSLVGGLLRLDPLARLTIPEIKQHEFFRGADWADKKTIWGTKVPKFEPYNPRVYQREEPSPKKPFPIKPPPGAAKATNNKLHAAMMGLAITPPATAEGKLSQNGTQSGQNGAKSGQNGIQGGQNGHQNGQNGSAINQNLNFSPQSLPPTPKLTPDFPRKPLLTQQQSDQQMINKILQEKMVIKKTELQMRQNVAPAIAPILLYLNGSGIPSVGMVTSKSSLNLQAKLPPYPGSIHGVRLVSQMMAKPTVKAKPQLVPSSPQPPTQPPPQPKIPYPPKIPSQLPVLPRQLSQGQSQPRQSENLIPGEIARNLLPDEAILKLDLIKTSELPYSYQTDGGPATPVTLDSSLDDTVIQEIITKNRRRLDFVELTRILVITNQARLFLLYVEQNTIGNIQVINLTNKYYSMYDYEFNDDTCTGYLILELLRDRKLIFLKPYSLHTADREVLVPYRRGTSAGWVECLLQARELLTEEAKPPAKPRPTTPTTNAPLVNPPSTTKVMPRPSSKAPVKRVVSAPVKKAATKPAVSTKPAVAIKPVVAAKPVTAKPAITTKPTPKLAPKPAPNFAAAAAMSAARLSKAKTQK</sequence>
<evidence type="ECO:0000256" key="2">
    <source>
        <dbReference type="ARBA" id="ARBA00012513"/>
    </source>
</evidence>
<evidence type="ECO:0000313" key="14">
    <source>
        <dbReference type="Proteomes" id="UP000094336"/>
    </source>
</evidence>
<dbReference type="InterPro" id="IPR017441">
    <property type="entry name" value="Protein_kinase_ATP_BS"/>
</dbReference>
<dbReference type="Proteomes" id="UP000094336">
    <property type="component" value="Unassembled WGS sequence"/>
</dbReference>
<dbReference type="GO" id="GO:0000196">
    <property type="term" value="P:cell integrity MAPK cascade"/>
    <property type="evidence" value="ECO:0007669"/>
    <property type="project" value="UniProtKB-ARBA"/>
</dbReference>
<evidence type="ECO:0000256" key="1">
    <source>
        <dbReference type="ARBA" id="ARBA00010006"/>
    </source>
</evidence>
<evidence type="ECO:0000256" key="10">
    <source>
        <dbReference type="PROSITE-ProRule" id="PRU10141"/>
    </source>
</evidence>
<feature type="compositionally biased region" description="Polar residues" evidence="11">
    <location>
        <begin position="740"/>
        <end position="751"/>
    </location>
</feature>
<keyword evidence="14" id="KW-1185">Reference proteome</keyword>
<feature type="region of interest" description="Disordered" evidence="11">
    <location>
        <begin position="304"/>
        <end position="330"/>
    </location>
</feature>
<feature type="binding site" evidence="10">
    <location>
        <position position="39"/>
    </location>
    <ligand>
        <name>ATP</name>
        <dbReference type="ChEBI" id="CHEBI:30616"/>
    </ligand>
</feature>
<dbReference type="Pfam" id="PF00069">
    <property type="entry name" value="Pkinase"/>
    <property type="match status" value="1"/>
</dbReference>
<dbReference type="FunFam" id="1.10.510.10:FF:000534">
    <property type="entry name" value="Serine/threonine-protein kinase PKH2"/>
    <property type="match status" value="1"/>
</dbReference>
<gene>
    <name evidence="13" type="ORF">BABINDRAFT_108908</name>
</gene>
<dbReference type="PROSITE" id="PS00107">
    <property type="entry name" value="PROTEIN_KINASE_ATP"/>
    <property type="match status" value="1"/>
</dbReference>
<feature type="compositionally biased region" description="Pro residues" evidence="11">
    <location>
        <begin position="316"/>
        <end position="326"/>
    </location>
</feature>
<dbReference type="PROSITE" id="PS00108">
    <property type="entry name" value="PROTEIN_KINASE_ST"/>
    <property type="match status" value="1"/>
</dbReference>
<dbReference type="FunFam" id="3.30.200.20:FF:000128">
    <property type="entry name" value="Serine/threonine-protein kinase ksg1"/>
    <property type="match status" value="1"/>
</dbReference>
<name>A0A1E3QV86_9ASCO</name>
<dbReference type="RefSeq" id="XP_018986899.1">
    <property type="nucleotide sequence ID" value="XM_019126804.1"/>
</dbReference>
<dbReference type="InterPro" id="IPR050236">
    <property type="entry name" value="Ser_Thr_kinase_AGC"/>
</dbReference>
<feature type="compositionally biased region" description="Polar residues" evidence="11">
    <location>
        <begin position="542"/>
        <end position="555"/>
    </location>
</feature>
<evidence type="ECO:0000256" key="9">
    <source>
        <dbReference type="ARBA" id="ARBA00048679"/>
    </source>
</evidence>
<dbReference type="EC" id="2.7.11.1" evidence="2"/>
<feature type="compositionally biased region" description="Polar residues" evidence="11">
    <location>
        <begin position="354"/>
        <end position="368"/>
    </location>
</feature>
<dbReference type="Pfam" id="PF25347">
    <property type="entry name" value="PH_PKH3_C"/>
    <property type="match status" value="1"/>
</dbReference>
<evidence type="ECO:0000256" key="4">
    <source>
        <dbReference type="ARBA" id="ARBA00022679"/>
    </source>
</evidence>
<keyword evidence="7 10" id="KW-0067">ATP-binding</keyword>
<dbReference type="GO" id="GO:0030447">
    <property type="term" value="P:filamentous growth"/>
    <property type="evidence" value="ECO:0007669"/>
    <property type="project" value="UniProtKB-ARBA"/>
</dbReference>
<feature type="compositionally biased region" description="Pro residues" evidence="11">
    <location>
        <begin position="513"/>
        <end position="532"/>
    </location>
</feature>
<feature type="region of interest" description="Disordered" evidence="11">
    <location>
        <begin position="349"/>
        <end position="420"/>
    </location>
</feature>
<feature type="region of interest" description="Disordered" evidence="11">
    <location>
        <begin position="725"/>
        <end position="765"/>
    </location>
</feature>